<sequence length="103" mass="11099">MSDGMTDEEKRRDQLLAAPDAVEEDAAPRIDVTQREGNVTRIDIRDDAPVRPGNPEEDPADGQEAQRPQTAKPSQAEGEDPDRADDGEVLPAEGHPSQAEGEA</sequence>
<evidence type="ECO:0000256" key="1">
    <source>
        <dbReference type="SAM" id="MobiDB-lite"/>
    </source>
</evidence>
<evidence type="ECO:0000313" key="2">
    <source>
        <dbReference type="EMBL" id="MBD8022132.1"/>
    </source>
</evidence>
<protein>
    <recommendedName>
        <fullName evidence="4">Multidrug transporter</fullName>
    </recommendedName>
</protein>
<keyword evidence="3" id="KW-1185">Reference proteome</keyword>
<feature type="region of interest" description="Disordered" evidence="1">
    <location>
        <begin position="1"/>
        <end position="103"/>
    </location>
</feature>
<dbReference type="RefSeq" id="WP_191765660.1">
    <property type="nucleotide sequence ID" value="NZ_JACSPM010000001.1"/>
</dbReference>
<accession>A0ABR8WYV6</accession>
<dbReference type="EMBL" id="JACSPM010000001">
    <property type="protein sequence ID" value="MBD8022132.1"/>
    <property type="molecule type" value="Genomic_DNA"/>
</dbReference>
<reference evidence="2 3" key="1">
    <citation type="submission" date="2020-08" db="EMBL/GenBank/DDBJ databases">
        <title>A Genomic Blueprint of the Chicken Gut Microbiome.</title>
        <authorList>
            <person name="Gilroy R."/>
            <person name="Ravi A."/>
            <person name="Getino M."/>
            <person name="Pursley I."/>
            <person name="Horton D.L."/>
            <person name="Alikhan N.-F."/>
            <person name="Baker D."/>
            <person name="Gharbi K."/>
            <person name="Hall N."/>
            <person name="Watson M."/>
            <person name="Adriaenssens E.M."/>
            <person name="Foster-Nyarko E."/>
            <person name="Jarju S."/>
            <person name="Secka A."/>
            <person name="Antonio M."/>
            <person name="Oren A."/>
            <person name="Chaudhuri R."/>
            <person name="La Ragione R.M."/>
            <person name="Hildebrand F."/>
            <person name="Pallen M.J."/>
        </authorList>
    </citation>
    <scope>NUCLEOTIDE SEQUENCE [LARGE SCALE GENOMIC DNA]</scope>
    <source>
        <strain evidence="2 3">Sa1CUA4</strain>
    </source>
</reference>
<evidence type="ECO:0008006" key="4">
    <source>
        <dbReference type="Google" id="ProtNLM"/>
    </source>
</evidence>
<dbReference type="Proteomes" id="UP000602532">
    <property type="component" value="Unassembled WGS sequence"/>
</dbReference>
<gene>
    <name evidence="2" type="ORF">H9622_00835</name>
</gene>
<evidence type="ECO:0000313" key="3">
    <source>
        <dbReference type="Proteomes" id="UP000602532"/>
    </source>
</evidence>
<name>A0ABR8WYV6_9MICO</name>
<feature type="compositionally biased region" description="Acidic residues" evidence="1">
    <location>
        <begin position="77"/>
        <end position="88"/>
    </location>
</feature>
<comment type="caution">
    <text evidence="2">The sequence shown here is derived from an EMBL/GenBank/DDBJ whole genome shotgun (WGS) entry which is preliminary data.</text>
</comment>
<proteinExistence type="predicted"/>
<organism evidence="2 3">
    <name type="scientific">Microbacterium gallinarum</name>
    <dbReference type="NCBI Taxonomy" id="2762209"/>
    <lineage>
        <taxon>Bacteria</taxon>
        <taxon>Bacillati</taxon>
        <taxon>Actinomycetota</taxon>
        <taxon>Actinomycetes</taxon>
        <taxon>Micrococcales</taxon>
        <taxon>Microbacteriaceae</taxon>
        <taxon>Microbacterium</taxon>
    </lineage>
</organism>